<dbReference type="KEGG" id="celz:E5225_06790"/>
<evidence type="ECO:0000313" key="2">
    <source>
        <dbReference type="Proteomes" id="UP000296469"/>
    </source>
</evidence>
<protein>
    <submittedName>
        <fullName evidence="1">Uncharacterized protein</fullName>
    </submittedName>
</protein>
<reference evidence="1 2" key="1">
    <citation type="submission" date="2019-04" db="EMBL/GenBank/DDBJ databases">
        <title>Isolation and identification of Cellulomonas shaoxiangyii sp. Nov. isolated from feces of the Tibetan antelopes (Pantholops hodgsonii) in the Qinghai-Tibet plateau of China.</title>
        <authorList>
            <person name="Tian Z."/>
        </authorList>
    </citation>
    <scope>NUCLEOTIDE SEQUENCE [LARGE SCALE GENOMIC DNA]</scope>
    <source>
        <strain evidence="1 2">Z28</strain>
    </source>
</reference>
<accession>A0A4P7SGM3</accession>
<sequence length="180" mass="19077">MSVDAGLDLNEVDIAVTGALYSAPAGTTKPTSATVAPAPAFVGHGFWSSDGLTQGSARSTNQVRAFQHNTLVADVVTEGTGTFQLVLIQNSPENASLFYGEPVNTTTGHVTWNPGRANGRRVFVVDKVVSDTEVERVVFDGEVTGMDDRATTYGNVTGYGVTITVYGEADVYNTRWIEAP</sequence>
<keyword evidence="2" id="KW-1185">Reference proteome</keyword>
<name>A0A4P7SGM3_9CELL</name>
<dbReference type="InterPro" id="IPR058154">
    <property type="entry name" value="Bxb1_TTP-like"/>
</dbReference>
<gene>
    <name evidence="1" type="ORF">E5225_06790</name>
</gene>
<dbReference type="Pfam" id="PF25681">
    <property type="entry name" value="Phage_TTP_17"/>
    <property type="match status" value="1"/>
</dbReference>
<dbReference type="EMBL" id="CP039291">
    <property type="protein sequence ID" value="QCB93299.1"/>
    <property type="molecule type" value="Genomic_DNA"/>
</dbReference>
<dbReference type="RefSeq" id="WP_135974237.1">
    <property type="nucleotide sequence ID" value="NZ_CP039291.1"/>
</dbReference>
<dbReference type="Proteomes" id="UP000296469">
    <property type="component" value="Chromosome"/>
</dbReference>
<proteinExistence type="predicted"/>
<dbReference type="OrthoDB" id="4130395at2"/>
<dbReference type="AlphaFoldDB" id="A0A4P7SGM3"/>
<evidence type="ECO:0000313" key="1">
    <source>
        <dbReference type="EMBL" id="QCB93299.1"/>
    </source>
</evidence>
<organism evidence="1 2">
    <name type="scientific">Cellulomonas shaoxiangyii</name>
    <dbReference type="NCBI Taxonomy" id="2566013"/>
    <lineage>
        <taxon>Bacteria</taxon>
        <taxon>Bacillati</taxon>
        <taxon>Actinomycetota</taxon>
        <taxon>Actinomycetes</taxon>
        <taxon>Micrococcales</taxon>
        <taxon>Cellulomonadaceae</taxon>
        <taxon>Cellulomonas</taxon>
    </lineage>
</organism>